<dbReference type="OrthoDB" id="9789954at2"/>
<dbReference type="InterPro" id="IPR018656">
    <property type="entry name" value="DUF2087"/>
</dbReference>
<proteinExistence type="predicted"/>
<gene>
    <name evidence="2" type="ORF">FD00_GL001668</name>
</gene>
<comment type="caution">
    <text evidence="2">The sequence shown here is derived from an EMBL/GenBank/DDBJ whole genome shotgun (WGS) entry which is preliminary data.</text>
</comment>
<keyword evidence="2" id="KW-0238">DNA-binding</keyword>
<dbReference type="EMBL" id="AYYH01000042">
    <property type="protein sequence ID" value="KRN08887.1"/>
    <property type="molecule type" value="Genomic_DNA"/>
</dbReference>
<protein>
    <submittedName>
        <fullName evidence="2">CitB family DNA-binding response regulator</fullName>
    </submittedName>
</protein>
<reference evidence="2 3" key="1">
    <citation type="journal article" date="2015" name="Genome Announc.">
        <title>Expanding the biotechnology potential of lactobacilli through comparative genomics of 213 strains and associated genera.</title>
        <authorList>
            <person name="Sun Z."/>
            <person name="Harris H.M."/>
            <person name="McCann A."/>
            <person name="Guo C."/>
            <person name="Argimon S."/>
            <person name="Zhang W."/>
            <person name="Yang X."/>
            <person name="Jeffery I.B."/>
            <person name="Cooney J.C."/>
            <person name="Kagawa T.F."/>
            <person name="Liu W."/>
            <person name="Song Y."/>
            <person name="Salvetti E."/>
            <person name="Wrobel A."/>
            <person name="Rasinkangas P."/>
            <person name="Parkhill J."/>
            <person name="Rea M.C."/>
            <person name="O'Sullivan O."/>
            <person name="Ritari J."/>
            <person name="Douillard F.P."/>
            <person name="Paul Ross R."/>
            <person name="Yang R."/>
            <person name="Briner A.E."/>
            <person name="Felis G.E."/>
            <person name="de Vos W.M."/>
            <person name="Barrangou R."/>
            <person name="Klaenhammer T.R."/>
            <person name="Caufield P.W."/>
            <person name="Cui Y."/>
            <person name="Zhang H."/>
            <person name="O'Toole P.W."/>
        </authorList>
    </citation>
    <scope>NUCLEOTIDE SEQUENCE [LARGE SCALE GENOMIC DNA]</scope>
    <source>
        <strain evidence="2 3">DSM 20444</strain>
    </source>
</reference>
<accession>J0KYH1</accession>
<dbReference type="Pfam" id="PF09860">
    <property type="entry name" value="DUF2087"/>
    <property type="match status" value="1"/>
</dbReference>
<evidence type="ECO:0000259" key="1">
    <source>
        <dbReference type="Pfam" id="PF09860"/>
    </source>
</evidence>
<evidence type="ECO:0000313" key="2">
    <source>
        <dbReference type="EMBL" id="KRN08887.1"/>
    </source>
</evidence>
<sequence>MNSNIIQPRIGAKILDDRYAITAENQEKVLKNDSEKTVNEILKQYVEDFITMCCYLIEYGILSRKNDGIKSLIDNLSSFIARIGTIVYAFSVII</sequence>
<dbReference type="GO" id="GO:0003677">
    <property type="term" value="F:DNA binding"/>
    <property type="evidence" value="ECO:0007669"/>
    <property type="project" value="UniProtKB-KW"/>
</dbReference>
<name>J0KYH1_9LACO</name>
<dbReference type="AlphaFoldDB" id="J0KYH1"/>
<dbReference type="PATRIC" id="fig|1046596.6.peg.1755"/>
<keyword evidence="3" id="KW-1185">Reference proteome</keyword>
<dbReference type="RefSeq" id="WP_003689714.1">
    <property type="nucleotide sequence ID" value="NZ_AKKT01000112.1"/>
</dbReference>
<dbReference type="Proteomes" id="UP000050898">
    <property type="component" value="Unassembled WGS sequence"/>
</dbReference>
<organism evidence="2 3">
    <name type="scientific">Liquorilactobacillus mali KCTC 3596 = DSM 20444</name>
    <dbReference type="NCBI Taxonomy" id="1046596"/>
    <lineage>
        <taxon>Bacteria</taxon>
        <taxon>Bacillati</taxon>
        <taxon>Bacillota</taxon>
        <taxon>Bacilli</taxon>
        <taxon>Lactobacillales</taxon>
        <taxon>Lactobacillaceae</taxon>
        <taxon>Liquorilactobacillus</taxon>
    </lineage>
</organism>
<feature type="domain" description="DUF2087" evidence="1">
    <location>
        <begin position="32"/>
        <end position="68"/>
    </location>
</feature>
<evidence type="ECO:0000313" key="3">
    <source>
        <dbReference type="Proteomes" id="UP000050898"/>
    </source>
</evidence>